<evidence type="ECO:0000313" key="6">
    <source>
        <dbReference type="EMBL" id="GAT98106.1"/>
    </source>
</evidence>
<feature type="compositionally biased region" description="Low complexity" evidence="4">
    <location>
        <begin position="29"/>
        <end position="47"/>
    </location>
</feature>
<evidence type="ECO:0000259" key="5">
    <source>
        <dbReference type="PROSITE" id="PS50081"/>
    </source>
</evidence>
<organism evidence="6 7">
    <name type="scientific">Entamoeba histolytica</name>
    <dbReference type="NCBI Taxonomy" id="5759"/>
    <lineage>
        <taxon>Eukaryota</taxon>
        <taxon>Amoebozoa</taxon>
        <taxon>Evosea</taxon>
        <taxon>Archamoebae</taxon>
        <taxon>Mastigamoebida</taxon>
        <taxon>Entamoebidae</taxon>
        <taxon>Entamoeba</taxon>
    </lineage>
</organism>
<keyword evidence="3" id="KW-0175">Coiled coil</keyword>
<evidence type="ECO:0000256" key="3">
    <source>
        <dbReference type="SAM" id="Coils"/>
    </source>
</evidence>
<feature type="compositionally biased region" description="Acidic residues" evidence="4">
    <location>
        <begin position="48"/>
        <end position="58"/>
    </location>
</feature>
<evidence type="ECO:0000256" key="2">
    <source>
        <dbReference type="ARBA" id="ARBA00022833"/>
    </source>
</evidence>
<feature type="compositionally biased region" description="Basic and acidic residues" evidence="4">
    <location>
        <begin position="1"/>
        <end position="13"/>
    </location>
</feature>
<feature type="region of interest" description="Disordered" evidence="4">
    <location>
        <begin position="497"/>
        <end position="536"/>
    </location>
</feature>
<dbReference type="VEuPathDB" id="AmoebaDB:EHI_038280"/>
<dbReference type="EMBL" id="BDEQ01000001">
    <property type="protein sequence ID" value="GAT98106.1"/>
    <property type="molecule type" value="Genomic_DNA"/>
</dbReference>
<gene>
    <name evidence="6" type="ORF">CL6EHI_038280</name>
</gene>
<dbReference type="VEuPathDB" id="AmoebaDB:KM1_188690"/>
<dbReference type="InterPro" id="IPR002219">
    <property type="entry name" value="PKC_DAG/PE"/>
</dbReference>
<dbReference type="VEuPathDB" id="AmoebaDB:EHI7A_104240"/>
<feature type="coiled-coil region" evidence="3">
    <location>
        <begin position="217"/>
        <end position="265"/>
    </location>
</feature>
<proteinExistence type="predicted"/>
<dbReference type="SUPFAM" id="SSF69322">
    <property type="entry name" value="Tricorn protease domain 2"/>
    <property type="match status" value="1"/>
</dbReference>
<protein>
    <recommendedName>
        <fullName evidence="5">Phorbol-ester/DAG-type domain-containing protein</fullName>
    </recommendedName>
</protein>
<dbReference type="GO" id="GO:0046872">
    <property type="term" value="F:metal ion binding"/>
    <property type="evidence" value="ECO:0007669"/>
    <property type="project" value="UniProtKB-KW"/>
</dbReference>
<dbReference type="AlphaFoldDB" id="A0A5K1U3N7"/>
<feature type="region of interest" description="Disordered" evidence="4">
    <location>
        <begin position="1"/>
        <end position="60"/>
    </location>
</feature>
<evidence type="ECO:0000256" key="1">
    <source>
        <dbReference type="ARBA" id="ARBA00022723"/>
    </source>
</evidence>
<evidence type="ECO:0000256" key="4">
    <source>
        <dbReference type="SAM" id="MobiDB-lite"/>
    </source>
</evidence>
<dbReference type="InterPro" id="IPR046349">
    <property type="entry name" value="C1-like_sf"/>
</dbReference>
<dbReference type="OMA" id="RITMENG"/>
<dbReference type="VEuPathDB" id="AmoebaDB:EHI8A_135940"/>
<dbReference type="CDD" id="cd20815">
    <property type="entry name" value="C1_p190RhoGEF-like"/>
    <property type="match status" value="1"/>
</dbReference>
<feature type="coiled-coil region" evidence="3">
    <location>
        <begin position="111"/>
        <end position="145"/>
    </location>
</feature>
<name>A0A5K1U3N7_ENTHI</name>
<feature type="domain" description="Phorbol-ester/DAG-type" evidence="5">
    <location>
        <begin position="856"/>
        <end position="906"/>
    </location>
</feature>
<sequence length="963" mass="110398">MTEKGPPQEEHFLGDSFSDEEDDKDQNTESLSSSESKSTTGEYSESSYESEEDSEGDDIDYRKMIETMKNQLQSYKDAVEEDRQRDKARICRLESDLEDERDSNESLKNKIQECVGTIKQLIGELKNLKNEKEDLMTRIDEETKNHIQTIKELQTIKQNMNDEQLSLTGKRELEVLLRVTMEGMKIEKVDAVQNRDTDREDLVLQKNILEKKVMESTQNLTLEREKMLKEKGEIENKLKEVTKNYDEVKNESDKLKEKIVVLENMNKQNKMINNGNYQENMMVDALAIVNRISGEGHFREVSRVSIQDLNRYVKEEVYFPRMFMKIEDDCVRVLQNSYRKWSSNNKSVLEGNEKIPLLTFIMHYAQSKLYGDYLKKKNDKVLEYFDLLESICNFTKKYSLDPNVKKVYGENKLQNNISFVTEPFTNSKTIPGKSEKLIKLNESDHRSSVSSRVQLHENLKTKTPTLAFLDKGGSRASLPNKVKPKRSETLVAFFKSSKDNSGASTPTQELNKTSVSPSEDKISTLSTSRSKAQSKRGTMTPIAFDELVGQIELHEKVEKSKGDVIKMPGEVNGMVQYKDKIYIAMSCFNDSCIGWLRCVDAKEPTKILSTNTYNQEIIKMKIFNEYLYVSLKNGKILIFNADTFKPIIFEDSLHPGIVDFFSYKDSVYLLLISSEFVRYTIKEDKITTKILKYKGIPVAGKQLLVKDDILMVCTNSGISKFDLKSKSALKKEEQIQLKTSHISVIDNTLWAFYPDLKKLNVYNDKLQILKSFDFDDVVFIIECGNSVWVGLNTNQLNVIDSTSYEITQTFDLSTNKDVSLITGLLVQVGNPPSAIFQFWASTDDLQIHFLQTTYKSHAFIPSVEEAPKCVFCKKAVKQKDSFQCIRCKLVIHKACDPYKHNIQAVCRGKPQSLSLQLSQGMDTDSGVIMAEPSPRRKNLQKRLNRSYTIKPVSGGISFPDDWK</sequence>
<comment type="caution">
    <text evidence="6">The sequence shown here is derived from an EMBL/GenBank/DDBJ whole genome shotgun (WGS) entry which is preliminary data.</text>
</comment>
<evidence type="ECO:0000313" key="7">
    <source>
        <dbReference type="Proteomes" id="UP000078387"/>
    </source>
</evidence>
<accession>A0A5K1U3N7</accession>
<dbReference type="VEuPathDB" id="AmoebaDB:EHI5A_144270"/>
<dbReference type="PROSITE" id="PS50081">
    <property type="entry name" value="ZF_DAG_PE_2"/>
    <property type="match status" value="1"/>
</dbReference>
<keyword evidence="2" id="KW-0862">Zinc</keyword>
<keyword evidence="1" id="KW-0479">Metal-binding</keyword>
<reference evidence="6 7" key="1">
    <citation type="submission" date="2016-05" db="EMBL/GenBank/DDBJ databases">
        <title>First whole genome sequencing of Entamoeba histolytica HM1:IMSS-clone-6.</title>
        <authorList>
            <person name="Mukherjee Avik.K."/>
            <person name="Izumyama S."/>
            <person name="Nakada-Tsukui K."/>
            <person name="Nozaki T."/>
        </authorList>
    </citation>
    <scope>NUCLEOTIDE SEQUENCE [LARGE SCALE GENOMIC DNA]</scope>
    <source>
        <strain evidence="6 7">HM1:IMSS clone 6</strain>
    </source>
</reference>
<dbReference type="SUPFAM" id="SSF57889">
    <property type="entry name" value="Cysteine-rich domain"/>
    <property type="match status" value="1"/>
</dbReference>
<dbReference type="Proteomes" id="UP000078387">
    <property type="component" value="Unassembled WGS sequence"/>
</dbReference>
<feature type="compositionally biased region" description="Polar residues" evidence="4">
    <location>
        <begin position="499"/>
        <end position="536"/>
    </location>
</feature>